<organism evidence="2 3">
    <name type="scientific">Leptosia nina</name>
    <dbReference type="NCBI Taxonomy" id="320188"/>
    <lineage>
        <taxon>Eukaryota</taxon>
        <taxon>Metazoa</taxon>
        <taxon>Ecdysozoa</taxon>
        <taxon>Arthropoda</taxon>
        <taxon>Hexapoda</taxon>
        <taxon>Insecta</taxon>
        <taxon>Pterygota</taxon>
        <taxon>Neoptera</taxon>
        <taxon>Endopterygota</taxon>
        <taxon>Lepidoptera</taxon>
        <taxon>Glossata</taxon>
        <taxon>Ditrysia</taxon>
        <taxon>Papilionoidea</taxon>
        <taxon>Pieridae</taxon>
        <taxon>Pierinae</taxon>
        <taxon>Leptosia</taxon>
    </lineage>
</organism>
<protein>
    <submittedName>
        <fullName evidence="2">Uncharacterized protein</fullName>
    </submittedName>
</protein>
<evidence type="ECO:0000313" key="2">
    <source>
        <dbReference type="EMBL" id="CAK1544469.1"/>
    </source>
</evidence>
<evidence type="ECO:0000256" key="1">
    <source>
        <dbReference type="SAM" id="MobiDB-lite"/>
    </source>
</evidence>
<dbReference type="Proteomes" id="UP001497472">
    <property type="component" value="Unassembled WGS sequence"/>
</dbReference>
<proteinExistence type="predicted"/>
<gene>
    <name evidence="2" type="ORF">LNINA_LOCUS4218</name>
</gene>
<sequence length="127" mass="13480">MNKVGREFAGTVQGRAFSSRFQIATLGRGEFRASAMLVPVTFTQQIRGGALKHCNPGTITGTSPGDAGETARRRCGPRAPNEWRRALSVTPRWKVKVSGAGRGISPTFAVIHVAKVAPATPAPTPVR</sequence>
<name>A0AAV1J757_9NEOP</name>
<reference evidence="2 3" key="1">
    <citation type="submission" date="2023-11" db="EMBL/GenBank/DDBJ databases">
        <authorList>
            <person name="Okamura Y."/>
        </authorList>
    </citation>
    <scope>NUCLEOTIDE SEQUENCE [LARGE SCALE GENOMIC DNA]</scope>
</reference>
<accession>A0AAV1J757</accession>
<comment type="caution">
    <text evidence="2">The sequence shown here is derived from an EMBL/GenBank/DDBJ whole genome shotgun (WGS) entry which is preliminary data.</text>
</comment>
<dbReference type="AlphaFoldDB" id="A0AAV1J757"/>
<keyword evidence="3" id="KW-1185">Reference proteome</keyword>
<evidence type="ECO:0000313" key="3">
    <source>
        <dbReference type="Proteomes" id="UP001497472"/>
    </source>
</evidence>
<feature type="region of interest" description="Disordered" evidence="1">
    <location>
        <begin position="53"/>
        <end position="77"/>
    </location>
</feature>
<dbReference type="EMBL" id="CAVLEF010000005">
    <property type="protein sequence ID" value="CAK1544469.1"/>
    <property type="molecule type" value="Genomic_DNA"/>
</dbReference>